<organism evidence="3 4">
    <name type="scientific">Flexivirga caeni</name>
    <dbReference type="NCBI Taxonomy" id="2294115"/>
    <lineage>
        <taxon>Bacteria</taxon>
        <taxon>Bacillati</taxon>
        <taxon>Actinomycetota</taxon>
        <taxon>Actinomycetes</taxon>
        <taxon>Micrococcales</taxon>
        <taxon>Dermacoccaceae</taxon>
        <taxon>Flexivirga</taxon>
    </lineage>
</organism>
<proteinExistence type="predicted"/>
<dbReference type="PANTHER" id="PTHR14911:SF13">
    <property type="entry name" value="TRNA (GUANINE(6)-N2)-METHYLTRANSFERASE THUMP3"/>
    <property type="match status" value="1"/>
</dbReference>
<gene>
    <name evidence="3" type="ORF">EFY87_11930</name>
</gene>
<protein>
    <submittedName>
        <fullName evidence="3">RNA methyltransferase</fullName>
    </submittedName>
</protein>
<dbReference type="InterPro" id="IPR000241">
    <property type="entry name" value="RlmKL-like_Mtase"/>
</dbReference>
<evidence type="ECO:0000313" key="3">
    <source>
        <dbReference type="EMBL" id="RNI21375.1"/>
    </source>
</evidence>
<dbReference type="EMBL" id="RJJQ01000011">
    <property type="protein sequence ID" value="RNI21375.1"/>
    <property type="molecule type" value="Genomic_DNA"/>
</dbReference>
<dbReference type="Proteomes" id="UP000271678">
    <property type="component" value="Unassembled WGS sequence"/>
</dbReference>
<dbReference type="PANTHER" id="PTHR14911">
    <property type="entry name" value="THUMP DOMAIN-CONTAINING"/>
    <property type="match status" value="1"/>
</dbReference>
<dbReference type="AlphaFoldDB" id="A0A3M9M842"/>
<dbReference type="OrthoDB" id="1637728at2"/>
<name>A0A3M9M842_9MICO</name>
<dbReference type="InterPro" id="IPR029063">
    <property type="entry name" value="SAM-dependent_MTases_sf"/>
</dbReference>
<feature type="domain" description="Ribosomal RNA large subunit methyltransferase K/L-like methyltransferase" evidence="2">
    <location>
        <begin position="165"/>
        <end position="316"/>
    </location>
</feature>
<dbReference type="Pfam" id="PF01170">
    <property type="entry name" value="UPF0020"/>
    <property type="match status" value="1"/>
</dbReference>
<evidence type="ECO:0000259" key="2">
    <source>
        <dbReference type="Pfam" id="PF01170"/>
    </source>
</evidence>
<feature type="region of interest" description="Disordered" evidence="1">
    <location>
        <begin position="327"/>
        <end position="351"/>
    </location>
</feature>
<feature type="compositionally biased region" description="Basic residues" evidence="1">
    <location>
        <begin position="327"/>
        <end position="336"/>
    </location>
</feature>
<evidence type="ECO:0000313" key="4">
    <source>
        <dbReference type="Proteomes" id="UP000271678"/>
    </source>
</evidence>
<evidence type="ECO:0000256" key="1">
    <source>
        <dbReference type="SAM" id="MobiDB-lite"/>
    </source>
</evidence>
<dbReference type="GO" id="GO:0030488">
    <property type="term" value="P:tRNA methylation"/>
    <property type="evidence" value="ECO:0007669"/>
    <property type="project" value="TreeGrafter"/>
</dbReference>
<accession>A0A3M9M842</accession>
<dbReference type="GO" id="GO:0016423">
    <property type="term" value="F:tRNA (guanine) methyltransferase activity"/>
    <property type="evidence" value="ECO:0007669"/>
    <property type="project" value="TreeGrafter"/>
</dbReference>
<comment type="caution">
    <text evidence="3">The sequence shown here is derived from an EMBL/GenBank/DDBJ whole genome shotgun (WGS) entry which is preliminary data.</text>
</comment>
<reference evidence="3 4" key="1">
    <citation type="submission" date="2018-11" db="EMBL/GenBank/DDBJ databases">
        <title>Draft genome of Simplicispira Flexivirga sp. BO-16.</title>
        <authorList>
            <person name="Im W.T."/>
        </authorList>
    </citation>
    <scope>NUCLEOTIDE SEQUENCE [LARGE SCALE GENOMIC DNA]</scope>
    <source>
        <strain evidence="3 4">BO-16</strain>
    </source>
</reference>
<keyword evidence="3" id="KW-0808">Transferase</keyword>
<sequence length="351" mass="37387">MSLLLTCPAGLEDLVRGDLLERDEVRSVLAGPGTVRCDSAVERDRLPAMVDRVAVPLDLPDDGGTAAETASAVGEIPWDSYGLGASVTFRVHLPGSAEQKRRAGIIDAVQDRLGWRNDPSHWAVNLDLSREATQSGSARAELGPWAWAARYGAFERLPATTPGPVSAGLVRLAKLQDGQTLLDVCGGVGTVPVLDGMLRVGRSISVDNDGASVAAARHNIASHGLGGRVEVIEADAADLPLPDGSVDRVVSDLPFGKRIGSNELNRTLYPAILREIERVLTADGRCVLLSDDKRVFAESVAKARGLKIVGERVIRYNGVTPTAYIVRRSRRPKSRGRMSPGQASGRTKISP</sequence>
<dbReference type="Gene3D" id="3.40.50.150">
    <property type="entry name" value="Vaccinia Virus protein VP39"/>
    <property type="match status" value="1"/>
</dbReference>
<dbReference type="SUPFAM" id="SSF53335">
    <property type="entry name" value="S-adenosyl-L-methionine-dependent methyltransferases"/>
    <property type="match status" value="1"/>
</dbReference>
<dbReference type="RefSeq" id="WP_123271691.1">
    <property type="nucleotide sequence ID" value="NZ_RJJQ01000011.1"/>
</dbReference>
<keyword evidence="4" id="KW-1185">Reference proteome</keyword>
<dbReference type="CDD" id="cd02440">
    <property type="entry name" value="AdoMet_MTases"/>
    <property type="match status" value="1"/>
</dbReference>
<keyword evidence="3" id="KW-0489">Methyltransferase</keyword>
<feature type="compositionally biased region" description="Polar residues" evidence="1">
    <location>
        <begin position="342"/>
        <end position="351"/>
    </location>
</feature>